<gene>
    <name evidence="1" type="ORF">BO78DRAFT_435217</name>
</gene>
<dbReference type="AlphaFoldDB" id="A0A319F8E3"/>
<dbReference type="Proteomes" id="UP000248423">
    <property type="component" value="Unassembled WGS sequence"/>
</dbReference>
<organism evidence="1 2">
    <name type="scientific">Aspergillus sclerotiicarbonarius (strain CBS 121057 / IBT 28362)</name>
    <dbReference type="NCBI Taxonomy" id="1448318"/>
    <lineage>
        <taxon>Eukaryota</taxon>
        <taxon>Fungi</taxon>
        <taxon>Dikarya</taxon>
        <taxon>Ascomycota</taxon>
        <taxon>Pezizomycotina</taxon>
        <taxon>Eurotiomycetes</taxon>
        <taxon>Eurotiomycetidae</taxon>
        <taxon>Eurotiales</taxon>
        <taxon>Aspergillaceae</taxon>
        <taxon>Aspergillus</taxon>
        <taxon>Aspergillus subgen. Circumdati</taxon>
    </lineage>
</organism>
<protein>
    <submittedName>
        <fullName evidence="1">Uncharacterized protein</fullName>
    </submittedName>
</protein>
<keyword evidence="2" id="KW-1185">Reference proteome</keyword>
<dbReference type="STRING" id="1448318.A0A319F8E3"/>
<proteinExistence type="predicted"/>
<dbReference type="OrthoDB" id="4760831at2759"/>
<name>A0A319F8E3_ASPSB</name>
<evidence type="ECO:0000313" key="1">
    <source>
        <dbReference type="EMBL" id="PYI12679.1"/>
    </source>
</evidence>
<accession>A0A319F8E3</accession>
<dbReference type="VEuPathDB" id="FungiDB:BO78DRAFT_435217"/>
<evidence type="ECO:0000313" key="2">
    <source>
        <dbReference type="Proteomes" id="UP000248423"/>
    </source>
</evidence>
<sequence length="367" mass="40602">MSLPPPPIPLPHFLQTLQTATTQTPREYKKIHGCSVRWEIDGPKGIQDTQSLQTILTLLNGPPADELIIEATDNEPALTFVIALSKYLYECKGSDSDARNLLILHYPSYNDDDKSSSSIHENEDGGFLDDDTQAEQHSMGINQHLLTYLKDPLFIGEDSNLDILLIFDSKWVHKQTELPFDPDPDPHRIIEVLAATNTTTLIHQLATEIKRRQDQGYEYLEFADLMGVIHNNNTPVELDSTHAVLVGVSSVTLSLQPPHPHPNSHSINPSYLPATYKSLFSVNISTHLTTEQLIDIRVLTASLLPFAAVTLEAAYPTSTSTSNESDQSTTLLFSSAWSVFSKLKGIEGYALLMEGVGGKVPLEFDSI</sequence>
<dbReference type="EMBL" id="KZ826315">
    <property type="protein sequence ID" value="PYI12679.1"/>
    <property type="molecule type" value="Genomic_DNA"/>
</dbReference>
<reference evidence="1 2" key="1">
    <citation type="submission" date="2018-02" db="EMBL/GenBank/DDBJ databases">
        <title>The genomes of Aspergillus section Nigri reveals drivers in fungal speciation.</title>
        <authorList>
            <consortium name="DOE Joint Genome Institute"/>
            <person name="Vesth T.C."/>
            <person name="Nybo J."/>
            <person name="Theobald S."/>
            <person name="Brandl J."/>
            <person name="Frisvad J.C."/>
            <person name="Nielsen K.F."/>
            <person name="Lyhne E.K."/>
            <person name="Kogle M.E."/>
            <person name="Kuo A."/>
            <person name="Riley R."/>
            <person name="Clum A."/>
            <person name="Nolan M."/>
            <person name="Lipzen A."/>
            <person name="Salamov A."/>
            <person name="Henrissat B."/>
            <person name="Wiebenga A."/>
            <person name="De vries R.P."/>
            <person name="Grigoriev I.V."/>
            <person name="Mortensen U.H."/>
            <person name="Andersen M.R."/>
            <person name="Baker S.E."/>
        </authorList>
    </citation>
    <scope>NUCLEOTIDE SEQUENCE [LARGE SCALE GENOMIC DNA]</scope>
    <source>
        <strain evidence="1 2">CBS 121057</strain>
    </source>
</reference>